<evidence type="ECO:0000259" key="9">
    <source>
        <dbReference type="Pfam" id="PF00999"/>
    </source>
</evidence>
<dbReference type="InterPro" id="IPR050794">
    <property type="entry name" value="CPA2_transporter"/>
</dbReference>
<evidence type="ECO:0000256" key="6">
    <source>
        <dbReference type="ARBA" id="ARBA00023136"/>
    </source>
</evidence>
<dbReference type="EMBL" id="CP144105">
    <property type="protein sequence ID" value="WWC91047.1"/>
    <property type="molecule type" value="Genomic_DNA"/>
</dbReference>
<feature type="transmembrane region" description="Helical" evidence="8">
    <location>
        <begin position="73"/>
        <end position="91"/>
    </location>
</feature>
<evidence type="ECO:0000313" key="10">
    <source>
        <dbReference type="EMBL" id="WWC91047.1"/>
    </source>
</evidence>
<dbReference type="RefSeq" id="XP_066077810.1">
    <property type="nucleotide sequence ID" value="XM_066221713.1"/>
</dbReference>
<dbReference type="AlphaFoldDB" id="A0AAX4K2D5"/>
<feature type="transmembrane region" description="Helical" evidence="8">
    <location>
        <begin position="44"/>
        <end position="66"/>
    </location>
</feature>
<keyword evidence="3 8" id="KW-0812">Transmembrane</keyword>
<feature type="transmembrane region" description="Helical" evidence="8">
    <location>
        <begin position="421"/>
        <end position="443"/>
    </location>
</feature>
<feature type="transmembrane region" description="Helical" evidence="8">
    <location>
        <begin position="103"/>
        <end position="124"/>
    </location>
</feature>
<dbReference type="GO" id="GO:1902600">
    <property type="term" value="P:proton transmembrane transport"/>
    <property type="evidence" value="ECO:0007669"/>
    <property type="project" value="InterPro"/>
</dbReference>
<evidence type="ECO:0000256" key="3">
    <source>
        <dbReference type="ARBA" id="ARBA00022692"/>
    </source>
</evidence>
<dbReference type="GO" id="GO:0015297">
    <property type="term" value="F:antiporter activity"/>
    <property type="evidence" value="ECO:0007669"/>
    <property type="project" value="InterPro"/>
</dbReference>
<keyword evidence="11" id="KW-1185">Reference proteome</keyword>
<feature type="transmembrane region" description="Helical" evidence="8">
    <location>
        <begin position="172"/>
        <end position="195"/>
    </location>
</feature>
<evidence type="ECO:0000256" key="5">
    <source>
        <dbReference type="ARBA" id="ARBA00023065"/>
    </source>
</evidence>
<feature type="transmembrane region" description="Helical" evidence="8">
    <location>
        <begin position="392"/>
        <end position="415"/>
    </location>
</feature>
<dbReference type="Gene3D" id="1.20.1530.20">
    <property type="match status" value="1"/>
</dbReference>
<feature type="transmembrane region" description="Helical" evidence="8">
    <location>
        <begin position="207"/>
        <end position="232"/>
    </location>
</feature>
<feature type="region of interest" description="Disordered" evidence="7">
    <location>
        <begin position="525"/>
        <end position="567"/>
    </location>
</feature>
<sequence>MLDTALNYTLAAAELVHVPMEKRSISESVLSGLNPTEVDPSNPITLFIIQLFIIIAFTQGLGWAFQYINQPRVIAEVVGGIILGPTVMGRIPHFTDHIFPKASIPYLNLVANIGLVLFLFVIGVEVDVKVMKKNGIACAAISIAGMVLPFGLGAAVAVPVYHNFVETDKVSFGHFMLFIGVAMAITAFPVLCRILTSTKLLDTKVGVIVLAAGVGNDVVGWVLLALTLALVGSGTGATAVYVLLCAIGWSILLLWPIKKAFVWLVKRSGSLEHGPTPGIMTLTLLIVFTSAFMTGIIGVHPIFGGFLAGLIIPHEGGFAIALVEKIDDLVSLLFLPIYFVLSGLATNLGLLDTGKIWGYIILLCFIGFAGKFVGCAGAALAMRYPLRESAAIGMLMSCKGLVELIVLNVGLNAGIIDQKLFSMMVIVAIVLTFITTPGTIAIYPERLRERLHGPSSAAAKDSEKTMTGVGTVNNGLGGRDNITKFLVILQKLEHLSAVMFLTQLLEAPQIVQRKPFDAAEAVGHEMKKGDTTDGSASSTPDQVLARLPTSSTDSRRDSIPASSRSTGAPSIDALKLIELTGRTHSVMQSAEKDQLLVTDDALQLFKQFGRLRGLEVKPHISIVEQDSYPQAVSDYAYDLDTELVILPWTVPVSGSSTELIDPSIVNKENNSTSQFDSIFGTESSGSPIYTHFVRRVFSECLTSDIALFVDRGFGGSSSLNFQPGSGQHIFLPFFGGPDDRLALRFVVQLCKNQNVTATIVRIEKPDSSTNSSVDDDEDETAITPGIKHDNIQLHQAALASNQLTVGPTNSAYPETQARLASDTADNIAWTYYAAASSAISSTPRPESVENALSRISFFSTKSATPLQFAYRCASSAIQSTTDKSGGSWRPMLIVTGRGRRASSINHSQELNKILADMKGLNPSVGAELRKTLGDPSTSFILGGGLPGTASFLVMEAGKK</sequence>
<feature type="transmembrane region" description="Helical" evidence="8">
    <location>
        <begin position="136"/>
        <end position="160"/>
    </location>
</feature>
<keyword evidence="4 8" id="KW-1133">Transmembrane helix</keyword>
<evidence type="ECO:0000256" key="2">
    <source>
        <dbReference type="ARBA" id="ARBA00022448"/>
    </source>
</evidence>
<reference evidence="10 11" key="1">
    <citation type="submission" date="2024-01" db="EMBL/GenBank/DDBJ databases">
        <title>Comparative genomics of Cryptococcus and Kwoniella reveals pathogenesis evolution and contrasting modes of karyotype evolution via chromosome fusion or intercentromeric recombination.</title>
        <authorList>
            <person name="Coelho M.A."/>
            <person name="David-Palma M."/>
            <person name="Shea T."/>
            <person name="Bowers K."/>
            <person name="McGinley-Smith S."/>
            <person name="Mohammad A.W."/>
            <person name="Gnirke A."/>
            <person name="Yurkov A.M."/>
            <person name="Nowrousian M."/>
            <person name="Sun S."/>
            <person name="Cuomo C.A."/>
            <person name="Heitman J."/>
        </authorList>
    </citation>
    <scope>NUCLEOTIDE SEQUENCE [LARGE SCALE GENOMIC DNA]</scope>
    <source>
        <strain evidence="10 11">CBS 6074</strain>
    </source>
</reference>
<accession>A0AAX4K2D5</accession>
<feature type="transmembrane region" description="Helical" evidence="8">
    <location>
        <begin position="330"/>
        <end position="350"/>
    </location>
</feature>
<feature type="transmembrane region" description="Helical" evidence="8">
    <location>
        <begin position="356"/>
        <end position="380"/>
    </location>
</feature>
<organism evidence="10 11">
    <name type="scientific">Kwoniella dendrophila CBS 6074</name>
    <dbReference type="NCBI Taxonomy" id="1295534"/>
    <lineage>
        <taxon>Eukaryota</taxon>
        <taxon>Fungi</taxon>
        <taxon>Dikarya</taxon>
        <taxon>Basidiomycota</taxon>
        <taxon>Agaricomycotina</taxon>
        <taxon>Tremellomycetes</taxon>
        <taxon>Tremellales</taxon>
        <taxon>Cryptococcaceae</taxon>
        <taxon>Kwoniella</taxon>
    </lineage>
</organism>
<protein>
    <recommendedName>
        <fullName evidence="9">Cation/H+ exchanger transmembrane domain-containing protein</fullName>
    </recommendedName>
</protein>
<keyword evidence="5" id="KW-0406">Ion transport</keyword>
<comment type="subcellular location">
    <subcellularLocation>
        <location evidence="1">Membrane</location>
        <topology evidence="1">Multi-pass membrane protein</topology>
    </subcellularLocation>
</comment>
<evidence type="ECO:0000256" key="8">
    <source>
        <dbReference type="SAM" id="Phobius"/>
    </source>
</evidence>
<feature type="transmembrane region" description="Helical" evidence="8">
    <location>
        <begin position="278"/>
        <end position="297"/>
    </location>
</feature>
<evidence type="ECO:0000313" key="11">
    <source>
        <dbReference type="Proteomes" id="UP001355207"/>
    </source>
</evidence>
<dbReference type="GeneID" id="91096657"/>
<feature type="transmembrane region" description="Helical" evidence="8">
    <location>
        <begin position="238"/>
        <end position="257"/>
    </location>
</feature>
<keyword evidence="6 8" id="KW-0472">Membrane</keyword>
<gene>
    <name evidence="10" type="ORF">L201_005987</name>
</gene>
<dbReference type="PANTHER" id="PTHR32468:SF0">
    <property type="entry name" value="K(+)_H(+) ANTIPORTER 1"/>
    <property type="match status" value="1"/>
</dbReference>
<dbReference type="PANTHER" id="PTHR32468">
    <property type="entry name" value="CATION/H + ANTIPORTER"/>
    <property type="match status" value="1"/>
</dbReference>
<dbReference type="Proteomes" id="UP001355207">
    <property type="component" value="Chromosome 8"/>
</dbReference>
<dbReference type="Pfam" id="PF00999">
    <property type="entry name" value="Na_H_Exchanger"/>
    <property type="match status" value="1"/>
</dbReference>
<dbReference type="InterPro" id="IPR038770">
    <property type="entry name" value="Na+/solute_symporter_sf"/>
</dbReference>
<dbReference type="GO" id="GO:0016020">
    <property type="term" value="C:membrane"/>
    <property type="evidence" value="ECO:0007669"/>
    <property type="project" value="UniProtKB-SubCell"/>
</dbReference>
<feature type="compositionally biased region" description="Polar residues" evidence="7">
    <location>
        <begin position="532"/>
        <end position="541"/>
    </location>
</feature>
<evidence type="ECO:0000256" key="7">
    <source>
        <dbReference type="SAM" id="MobiDB-lite"/>
    </source>
</evidence>
<evidence type="ECO:0000256" key="4">
    <source>
        <dbReference type="ARBA" id="ARBA00022989"/>
    </source>
</evidence>
<proteinExistence type="predicted"/>
<evidence type="ECO:0000256" key="1">
    <source>
        <dbReference type="ARBA" id="ARBA00004141"/>
    </source>
</evidence>
<name>A0AAX4K2D5_9TREE</name>
<keyword evidence="2" id="KW-0813">Transport</keyword>
<dbReference type="InterPro" id="IPR006153">
    <property type="entry name" value="Cation/H_exchanger_TM"/>
</dbReference>
<feature type="domain" description="Cation/H+ exchanger transmembrane" evidence="9">
    <location>
        <begin position="54"/>
        <end position="440"/>
    </location>
</feature>